<proteinExistence type="predicted"/>
<keyword evidence="2" id="KW-1185">Reference proteome</keyword>
<protein>
    <submittedName>
        <fullName evidence="1">Uncharacterized protein</fullName>
    </submittedName>
</protein>
<dbReference type="EMBL" id="SRLO01000308">
    <property type="protein sequence ID" value="TNN61803.1"/>
    <property type="molecule type" value="Genomic_DNA"/>
</dbReference>
<dbReference type="Proteomes" id="UP000314294">
    <property type="component" value="Unassembled WGS sequence"/>
</dbReference>
<reference evidence="1 2" key="1">
    <citation type="submission" date="2019-03" db="EMBL/GenBank/DDBJ databases">
        <title>First draft genome of Liparis tanakae, snailfish: a comprehensive survey of snailfish specific genes.</title>
        <authorList>
            <person name="Kim W."/>
            <person name="Song I."/>
            <person name="Jeong J.-H."/>
            <person name="Kim D."/>
            <person name="Kim S."/>
            <person name="Ryu S."/>
            <person name="Song J.Y."/>
            <person name="Lee S.K."/>
        </authorList>
    </citation>
    <scope>NUCLEOTIDE SEQUENCE [LARGE SCALE GENOMIC DNA]</scope>
    <source>
        <tissue evidence="1">Muscle</tissue>
    </source>
</reference>
<name>A0A4Z2H9U2_9TELE</name>
<evidence type="ECO:0000313" key="2">
    <source>
        <dbReference type="Proteomes" id="UP000314294"/>
    </source>
</evidence>
<sequence>MVFQITFKIGSLWNQKWCLKETGSLRNHFLKEFFREPIKVSQRTFKQWFFKAPFLGSLKNHFLKVFFEEPIKVSSRTLKNGSLRHHFWFHKGLFQPWFFKEPFPLIVLQRTFNVASNEEQKGFPVGDGSS</sequence>
<gene>
    <name evidence="1" type="ORF">EYF80_028025</name>
</gene>
<evidence type="ECO:0000313" key="1">
    <source>
        <dbReference type="EMBL" id="TNN61803.1"/>
    </source>
</evidence>
<comment type="caution">
    <text evidence="1">The sequence shown here is derived from an EMBL/GenBank/DDBJ whole genome shotgun (WGS) entry which is preliminary data.</text>
</comment>
<accession>A0A4Z2H9U2</accession>
<organism evidence="1 2">
    <name type="scientific">Liparis tanakae</name>
    <name type="common">Tanaka's snailfish</name>
    <dbReference type="NCBI Taxonomy" id="230148"/>
    <lineage>
        <taxon>Eukaryota</taxon>
        <taxon>Metazoa</taxon>
        <taxon>Chordata</taxon>
        <taxon>Craniata</taxon>
        <taxon>Vertebrata</taxon>
        <taxon>Euteleostomi</taxon>
        <taxon>Actinopterygii</taxon>
        <taxon>Neopterygii</taxon>
        <taxon>Teleostei</taxon>
        <taxon>Neoteleostei</taxon>
        <taxon>Acanthomorphata</taxon>
        <taxon>Eupercaria</taxon>
        <taxon>Perciformes</taxon>
        <taxon>Cottioidei</taxon>
        <taxon>Cottales</taxon>
        <taxon>Liparidae</taxon>
        <taxon>Liparis</taxon>
    </lineage>
</organism>
<dbReference type="AlphaFoldDB" id="A0A4Z2H9U2"/>